<dbReference type="PANTHER" id="PTHR14789">
    <property type="entry name" value="CHONDROLECTIN VARIANT CHODLFDELTAE"/>
    <property type="match status" value="1"/>
</dbReference>
<dbReference type="PROSITE" id="PS50041">
    <property type="entry name" value="C_TYPE_LECTIN_2"/>
    <property type="match status" value="1"/>
</dbReference>
<evidence type="ECO:0000256" key="5">
    <source>
        <dbReference type="ARBA" id="ARBA00022989"/>
    </source>
</evidence>
<keyword evidence="6" id="KW-0472">Membrane</keyword>
<dbReference type="SUPFAM" id="SSF56436">
    <property type="entry name" value="C-type lectin-like"/>
    <property type="match status" value="1"/>
</dbReference>
<evidence type="ECO:0000256" key="1">
    <source>
        <dbReference type="ARBA" id="ARBA00004479"/>
    </source>
</evidence>
<evidence type="ECO:0000256" key="2">
    <source>
        <dbReference type="ARBA" id="ARBA00022692"/>
    </source>
</evidence>
<feature type="signal peptide" evidence="7">
    <location>
        <begin position="1"/>
        <end position="22"/>
    </location>
</feature>
<dbReference type="Proteomes" id="UP000694865">
    <property type="component" value="Unplaced"/>
</dbReference>
<proteinExistence type="predicted"/>
<reference evidence="10" key="1">
    <citation type="submission" date="2025-08" db="UniProtKB">
        <authorList>
            <consortium name="RefSeq"/>
        </authorList>
    </citation>
    <scope>IDENTIFICATION</scope>
    <source>
        <tissue evidence="10">Testes</tissue>
    </source>
</reference>
<dbReference type="SMART" id="SM00034">
    <property type="entry name" value="CLECT"/>
    <property type="match status" value="1"/>
</dbReference>
<accession>A0ABM0M7X8</accession>
<feature type="chain" id="PRO_5046019259" evidence="7">
    <location>
        <begin position="23"/>
        <end position="190"/>
    </location>
</feature>
<name>A0ABM0M7X8_SACKO</name>
<dbReference type="InterPro" id="IPR016187">
    <property type="entry name" value="CTDL_fold"/>
</dbReference>
<feature type="domain" description="C-type lectin" evidence="8">
    <location>
        <begin position="38"/>
        <end position="177"/>
    </location>
</feature>
<keyword evidence="2" id="KW-0812">Transmembrane</keyword>
<dbReference type="GeneID" id="102802658"/>
<evidence type="ECO:0000256" key="7">
    <source>
        <dbReference type="SAM" id="SignalP"/>
    </source>
</evidence>
<comment type="subcellular location">
    <subcellularLocation>
        <location evidence="1">Membrane</location>
        <topology evidence="1">Single-pass type I membrane protein</topology>
    </subcellularLocation>
</comment>
<dbReference type="InterPro" id="IPR051505">
    <property type="entry name" value="C-type_lectin_domain"/>
</dbReference>
<dbReference type="CDD" id="cd00037">
    <property type="entry name" value="CLECT"/>
    <property type="match status" value="1"/>
</dbReference>
<evidence type="ECO:0000256" key="3">
    <source>
        <dbReference type="ARBA" id="ARBA00022729"/>
    </source>
</evidence>
<sequence length="190" mass="22083">MMLTTISLAVIGLFLVVTPVEMNNPEVGCYRSCRCLLYKVFCRNDHSTWDWSKDYCENLGGSLATIDQQSTHKAIKKIIKETEGVNERKCHNWGFWIGYYDPRDPKPSRHKAHPELFEWLQTDPPCVQFVKWAENQPNDQIEEDAGGQNCVQLWYKPKAKGDFDDEYCYEKKGFVCMFEEECPCANDSCE</sequence>
<evidence type="ECO:0000313" key="9">
    <source>
        <dbReference type="Proteomes" id="UP000694865"/>
    </source>
</evidence>
<keyword evidence="5" id="KW-1133">Transmembrane helix</keyword>
<dbReference type="InterPro" id="IPR016186">
    <property type="entry name" value="C-type_lectin-like/link_sf"/>
</dbReference>
<organism evidence="9 10">
    <name type="scientific">Saccoglossus kowalevskii</name>
    <name type="common">Acorn worm</name>
    <dbReference type="NCBI Taxonomy" id="10224"/>
    <lineage>
        <taxon>Eukaryota</taxon>
        <taxon>Metazoa</taxon>
        <taxon>Hemichordata</taxon>
        <taxon>Enteropneusta</taxon>
        <taxon>Harrimaniidae</taxon>
        <taxon>Saccoglossus</taxon>
    </lineage>
</organism>
<keyword evidence="4" id="KW-0430">Lectin</keyword>
<evidence type="ECO:0000256" key="4">
    <source>
        <dbReference type="ARBA" id="ARBA00022734"/>
    </source>
</evidence>
<dbReference type="RefSeq" id="XP_006816119.1">
    <property type="nucleotide sequence ID" value="XM_006816056.1"/>
</dbReference>
<keyword evidence="9" id="KW-1185">Reference proteome</keyword>
<gene>
    <name evidence="10" type="primary">LOC102802658</name>
</gene>
<dbReference type="Gene3D" id="3.10.100.10">
    <property type="entry name" value="Mannose-Binding Protein A, subunit A"/>
    <property type="match status" value="1"/>
</dbReference>
<protein>
    <submittedName>
        <fullName evidence="10">Macrophage mannose receptor 1-like</fullName>
    </submittedName>
</protein>
<evidence type="ECO:0000256" key="6">
    <source>
        <dbReference type="ARBA" id="ARBA00023136"/>
    </source>
</evidence>
<dbReference type="Pfam" id="PF00059">
    <property type="entry name" value="Lectin_C"/>
    <property type="match status" value="1"/>
</dbReference>
<dbReference type="InterPro" id="IPR001304">
    <property type="entry name" value="C-type_lectin-like"/>
</dbReference>
<keyword evidence="3 7" id="KW-0732">Signal</keyword>
<evidence type="ECO:0000259" key="8">
    <source>
        <dbReference type="PROSITE" id="PS50041"/>
    </source>
</evidence>
<evidence type="ECO:0000313" key="10">
    <source>
        <dbReference type="RefSeq" id="XP_006816119.1"/>
    </source>
</evidence>